<dbReference type="Proteomes" id="UP000885664">
    <property type="component" value="Unassembled WGS sequence"/>
</dbReference>
<keyword evidence="6 7" id="KW-0472">Membrane</keyword>
<keyword evidence="2 7" id="KW-0813">Transport</keyword>
<comment type="subcellular location">
    <subcellularLocation>
        <location evidence="1 7">Cell membrane</location>
        <topology evidence="1 7">Multi-pass membrane protein</topology>
    </subcellularLocation>
</comment>
<gene>
    <name evidence="9" type="ORF">ENO36_02450</name>
</gene>
<protein>
    <submittedName>
        <fullName evidence="9">ABC transporter permease</fullName>
    </submittedName>
</protein>
<feature type="domain" description="ABC transmembrane type-1" evidence="8">
    <location>
        <begin position="61"/>
        <end position="251"/>
    </location>
</feature>
<dbReference type="InterPro" id="IPR050366">
    <property type="entry name" value="BP-dependent_transpt_permease"/>
</dbReference>
<evidence type="ECO:0000256" key="2">
    <source>
        <dbReference type="ARBA" id="ARBA00022448"/>
    </source>
</evidence>
<dbReference type="GO" id="GO:0005886">
    <property type="term" value="C:plasma membrane"/>
    <property type="evidence" value="ECO:0007669"/>
    <property type="project" value="UniProtKB-SubCell"/>
</dbReference>
<evidence type="ECO:0000313" key="9">
    <source>
        <dbReference type="EMBL" id="HEU97701.1"/>
    </source>
</evidence>
<dbReference type="PANTHER" id="PTHR43386:SF1">
    <property type="entry name" value="D,D-DIPEPTIDE TRANSPORT SYSTEM PERMEASE PROTEIN DDPC-RELATED"/>
    <property type="match status" value="1"/>
</dbReference>
<evidence type="ECO:0000256" key="5">
    <source>
        <dbReference type="ARBA" id="ARBA00022989"/>
    </source>
</evidence>
<dbReference type="PANTHER" id="PTHR43386">
    <property type="entry name" value="OLIGOPEPTIDE TRANSPORT SYSTEM PERMEASE PROTEIN APPC"/>
    <property type="match status" value="1"/>
</dbReference>
<proteinExistence type="inferred from homology"/>
<dbReference type="CDD" id="cd06261">
    <property type="entry name" value="TM_PBP2"/>
    <property type="match status" value="1"/>
</dbReference>
<feature type="transmembrane region" description="Helical" evidence="7">
    <location>
        <begin position="100"/>
        <end position="119"/>
    </location>
</feature>
<evidence type="ECO:0000256" key="7">
    <source>
        <dbReference type="RuleBase" id="RU363032"/>
    </source>
</evidence>
<evidence type="ECO:0000259" key="8">
    <source>
        <dbReference type="PROSITE" id="PS50928"/>
    </source>
</evidence>
<name>A0A7C2Z3Y9_9CREN</name>
<keyword evidence="3" id="KW-1003">Cell membrane</keyword>
<dbReference type="SUPFAM" id="SSF161098">
    <property type="entry name" value="MetI-like"/>
    <property type="match status" value="1"/>
</dbReference>
<reference evidence="9" key="1">
    <citation type="journal article" date="2020" name="mSystems">
        <title>Genome- and Community-Level Interaction Insights into Carbon Utilization and Element Cycling Functions of Hydrothermarchaeota in Hydrothermal Sediment.</title>
        <authorList>
            <person name="Zhou Z."/>
            <person name="Liu Y."/>
            <person name="Xu W."/>
            <person name="Pan J."/>
            <person name="Luo Z.H."/>
            <person name="Li M."/>
        </authorList>
    </citation>
    <scope>NUCLEOTIDE SEQUENCE [LARGE SCALE GENOMIC DNA]</scope>
    <source>
        <strain evidence="9">SpSt-1259</strain>
    </source>
</reference>
<dbReference type="Pfam" id="PF00528">
    <property type="entry name" value="BPD_transp_1"/>
    <property type="match status" value="1"/>
</dbReference>
<evidence type="ECO:0000256" key="1">
    <source>
        <dbReference type="ARBA" id="ARBA00004651"/>
    </source>
</evidence>
<comment type="caution">
    <text evidence="9">The sequence shown here is derived from an EMBL/GenBank/DDBJ whole genome shotgun (WGS) entry which is preliminary data.</text>
</comment>
<dbReference type="InterPro" id="IPR000515">
    <property type="entry name" value="MetI-like"/>
</dbReference>
<keyword evidence="4 7" id="KW-0812">Transmembrane</keyword>
<evidence type="ECO:0000256" key="4">
    <source>
        <dbReference type="ARBA" id="ARBA00022692"/>
    </source>
</evidence>
<feature type="transmembrane region" description="Helical" evidence="7">
    <location>
        <begin position="228"/>
        <end position="250"/>
    </location>
</feature>
<evidence type="ECO:0000256" key="3">
    <source>
        <dbReference type="ARBA" id="ARBA00022475"/>
    </source>
</evidence>
<feature type="transmembrane region" description="Helical" evidence="7">
    <location>
        <begin position="63"/>
        <end position="88"/>
    </location>
</feature>
<keyword evidence="5 7" id="KW-1133">Transmembrane helix</keyword>
<accession>A0A7C2Z3Y9</accession>
<comment type="similarity">
    <text evidence="7">Belongs to the binding-protein-dependent transport system permease family.</text>
</comment>
<evidence type="ECO:0000256" key="6">
    <source>
        <dbReference type="ARBA" id="ARBA00023136"/>
    </source>
</evidence>
<feature type="transmembrane region" description="Helical" evidence="7">
    <location>
        <begin position="174"/>
        <end position="195"/>
    </location>
</feature>
<dbReference type="PROSITE" id="PS50928">
    <property type="entry name" value="ABC_TM1"/>
    <property type="match status" value="1"/>
</dbReference>
<organism evidence="9">
    <name type="scientific">Fervidicoccus fontis</name>
    <dbReference type="NCBI Taxonomy" id="683846"/>
    <lineage>
        <taxon>Archaea</taxon>
        <taxon>Thermoproteota</taxon>
        <taxon>Thermoprotei</taxon>
        <taxon>Fervidicoccales</taxon>
        <taxon>Fervidicoccaceae</taxon>
        <taxon>Fervidicoccus</taxon>
    </lineage>
</organism>
<dbReference type="EMBL" id="DSFE01000052">
    <property type="protein sequence ID" value="HEU97701.1"/>
    <property type="molecule type" value="Genomic_DNA"/>
</dbReference>
<sequence>MFKIGISIILSVVFIALTAPLISPYDPTKATPDILQPPSATHLMGTNQIGQDILSRVIYGSRIILLVVISATIISMAFGIPIGIYSGFVGGKADRMLSMIMDSIYAFPSLILAIAIASVLGPSPLNTAISLAVVYIPTYYRMTRGQTLGLREQLFVEAAKSMGASRWHIMRKHIFPNLLPTILVVFTLSAADAIITEAGLSYLGLSVTPPTPDWGYDLRAGQGYFTTGYWWISLFPGIMIMLLALGFALVGEALGERTSLASAGR</sequence>
<dbReference type="GO" id="GO:0055085">
    <property type="term" value="P:transmembrane transport"/>
    <property type="evidence" value="ECO:0007669"/>
    <property type="project" value="InterPro"/>
</dbReference>
<dbReference type="AlphaFoldDB" id="A0A7C2Z3Y9"/>
<dbReference type="InterPro" id="IPR035906">
    <property type="entry name" value="MetI-like_sf"/>
</dbReference>
<dbReference type="Gene3D" id="1.10.3720.10">
    <property type="entry name" value="MetI-like"/>
    <property type="match status" value="1"/>
</dbReference>